<protein>
    <submittedName>
        <fullName evidence="7">Alanine--glyoxylate aminotransferase family protein</fullName>
    </submittedName>
</protein>
<comment type="cofactor">
    <cofactor evidence="1">
        <name>pyridoxal 5'-phosphate</name>
        <dbReference type="ChEBI" id="CHEBI:597326"/>
    </cofactor>
</comment>
<organism evidence="7 8">
    <name type="scientific">Kineosporia mesophila</name>
    <dbReference type="NCBI Taxonomy" id="566012"/>
    <lineage>
        <taxon>Bacteria</taxon>
        <taxon>Bacillati</taxon>
        <taxon>Actinomycetota</taxon>
        <taxon>Actinomycetes</taxon>
        <taxon>Kineosporiales</taxon>
        <taxon>Kineosporiaceae</taxon>
        <taxon>Kineosporia</taxon>
    </lineage>
</organism>
<evidence type="ECO:0000313" key="7">
    <source>
        <dbReference type="EMBL" id="GAA3633718.1"/>
    </source>
</evidence>
<accession>A0ABP7AJP4</accession>
<dbReference type="InterPro" id="IPR024169">
    <property type="entry name" value="SP_NH2Trfase/AEP_transaminase"/>
</dbReference>
<evidence type="ECO:0000256" key="2">
    <source>
        <dbReference type="ARBA" id="ARBA00009236"/>
    </source>
</evidence>
<dbReference type="SUPFAM" id="SSF53383">
    <property type="entry name" value="PLP-dependent transferases"/>
    <property type="match status" value="1"/>
</dbReference>
<dbReference type="RefSeq" id="WP_231485684.1">
    <property type="nucleotide sequence ID" value="NZ_BAAAZO010000012.1"/>
</dbReference>
<gene>
    <name evidence="7" type="ORF">GCM10022223_60060</name>
</gene>
<keyword evidence="4" id="KW-0808">Transferase</keyword>
<dbReference type="InterPro" id="IPR000192">
    <property type="entry name" value="Aminotrans_V_dom"/>
</dbReference>
<sequence length="370" mass="37568">MSGRQSWAWATPPAFGAQAYARLAERLGELVLAGDADTVLVPGEAIVALEAVARELGAGGPRVLNVATSQYGYLFGQWLSEEGATVTTLAPPVPGQPVTAEQVVSALANGYDVVSFVHGEAATGIVNPIDAIVTQARRRGVVSVVDAVASVGAEPLRAGGPTGADIVVLGPQKALAGPAGISAVTIGEAGWKALSRPTRRVATLSSVSLLDIRRDWLDTDHSAIPGTPAPHELWALEAALEAVGAEGVDALVARHRLAATAVRAGVQGLGLRPWADDLAQASGLVTGLLLPEGADRQAVVTLGREHFGADLVAAPAGTDEQLVKIRHTGRQASFEAVLAGLGGLAGALSRLGHPVDAATGLAAAVEVYAS</sequence>
<evidence type="ECO:0000256" key="4">
    <source>
        <dbReference type="ARBA" id="ARBA00022679"/>
    </source>
</evidence>
<feature type="domain" description="Aminotransferase class V" evidence="6">
    <location>
        <begin position="79"/>
        <end position="274"/>
    </location>
</feature>
<comment type="caution">
    <text evidence="7">The sequence shown here is derived from an EMBL/GenBank/DDBJ whole genome shotgun (WGS) entry which is preliminary data.</text>
</comment>
<reference evidence="8" key="1">
    <citation type="journal article" date="2019" name="Int. J. Syst. Evol. Microbiol.">
        <title>The Global Catalogue of Microorganisms (GCM) 10K type strain sequencing project: providing services to taxonomists for standard genome sequencing and annotation.</title>
        <authorList>
            <consortium name="The Broad Institute Genomics Platform"/>
            <consortium name="The Broad Institute Genome Sequencing Center for Infectious Disease"/>
            <person name="Wu L."/>
            <person name="Ma J."/>
        </authorList>
    </citation>
    <scope>NUCLEOTIDE SEQUENCE [LARGE SCALE GENOMIC DNA]</scope>
    <source>
        <strain evidence="8">JCM 16902</strain>
    </source>
</reference>
<comment type="similarity">
    <text evidence="2">Belongs to the class-V pyridoxal-phosphate-dependent aminotransferase family.</text>
</comment>
<dbReference type="Gene3D" id="3.40.640.10">
    <property type="entry name" value="Type I PLP-dependent aspartate aminotransferase-like (Major domain)"/>
    <property type="match status" value="1"/>
</dbReference>
<evidence type="ECO:0000256" key="3">
    <source>
        <dbReference type="ARBA" id="ARBA00022576"/>
    </source>
</evidence>
<dbReference type="InterPro" id="IPR015421">
    <property type="entry name" value="PyrdxlP-dep_Trfase_major"/>
</dbReference>
<name>A0ABP7AJP4_9ACTN</name>
<evidence type="ECO:0000256" key="5">
    <source>
        <dbReference type="ARBA" id="ARBA00022898"/>
    </source>
</evidence>
<evidence type="ECO:0000259" key="6">
    <source>
        <dbReference type="Pfam" id="PF00266"/>
    </source>
</evidence>
<dbReference type="Proteomes" id="UP001501074">
    <property type="component" value="Unassembled WGS sequence"/>
</dbReference>
<dbReference type="EMBL" id="BAAAZO010000012">
    <property type="protein sequence ID" value="GAA3633718.1"/>
    <property type="molecule type" value="Genomic_DNA"/>
</dbReference>
<dbReference type="Pfam" id="PF00266">
    <property type="entry name" value="Aminotran_5"/>
    <property type="match status" value="1"/>
</dbReference>
<keyword evidence="8" id="KW-1185">Reference proteome</keyword>
<dbReference type="PANTHER" id="PTHR21152:SF24">
    <property type="entry name" value="ALANINE--GLYOXYLATE AMINOTRANSFERASE 1"/>
    <property type="match status" value="1"/>
</dbReference>
<keyword evidence="5" id="KW-0663">Pyridoxal phosphate</keyword>
<dbReference type="PANTHER" id="PTHR21152">
    <property type="entry name" value="AMINOTRANSFERASE CLASS V"/>
    <property type="match status" value="1"/>
</dbReference>
<evidence type="ECO:0000313" key="8">
    <source>
        <dbReference type="Proteomes" id="UP001501074"/>
    </source>
</evidence>
<keyword evidence="3 7" id="KW-0032">Aminotransferase</keyword>
<dbReference type="PIRSF" id="PIRSF000524">
    <property type="entry name" value="SPT"/>
    <property type="match status" value="1"/>
</dbReference>
<evidence type="ECO:0000256" key="1">
    <source>
        <dbReference type="ARBA" id="ARBA00001933"/>
    </source>
</evidence>
<dbReference type="GO" id="GO:0008483">
    <property type="term" value="F:transaminase activity"/>
    <property type="evidence" value="ECO:0007669"/>
    <property type="project" value="UniProtKB-KW"/>
</dbReference>
<dbReference type="Gene3D" id="3.90.1150.10">
    <property type="entry name" value="Aspartate Aminotransferase, domain 1"/>
    <property type="match status" value="1"/>
</dbReference>
<dbReference type="InterPro" id="IPR015422">
    <property type="entry name" value="PyrdxlP-dep_Trfase_small"/>
</dbReference>
<proteinExistence type="inferred from homology"/>
<dbReference type="InterPro" id="IPR015424">
    <property type="entry name" value="PyrdxlP-dep_Trfase"/>
</dbReference>